<gene>
    <name evidence="17" type="ORF">CAT723_06830</name>
</gene>
<feature type="transmembrane region" description="Helical" evidence="11">
    <location>
        <begin position="261"/>
        <end position="278"/>
    </location>
</feature>
<evidence type="ECO:0000313" key="18">
    <source>
        <dbReference type="Proteomes" id="UP001054925"/>
    </source>
</evidence>
<dbReference type="EMBL" id="BQKK01000001">
    <property type="protein sequence ID" value="GJN42204.1"/>
    <property type="molecule type" value="Genomic_DNA"/>
</dbReference>
<feature type="transmembrane region" description="Helical" evidence="11">
    <location>
        <begin position="896"/>
        <end position="918"/>
    </location>
</feature>
<dbReference type="Pfam" id="PF20501">
    <property type="entry name" value="MbhE"/>
    <property type="match status" value="1"/>
</dbReference>
<reference evidence="17" key="1">
    <citation type="submission" date="2021-12" db="EMBL/GenBank/DDBJ databases">
        <title>Draft genome sequence of Corynebacterium ammoniagenes strain T-723.</title>
        <authorList>
            <person name="Matsuzawa M."/>
            <person name="Hiratani M."/>
            <person name="Abe I."/>
            <person name="Tsuji Y."/>
            <person name="Nakamura J."/>
        </authorList>
    </citation>
    <scope>NUCLEOTIDE SEQUENCE</scope>
    <source>
        <strain evidence="17">T-723</strain>
    </source>
</reference>
<evidence type="ECO:0000259" key="14">
    <source>
        <dbReference type="Pfam" id="PF04039"/>
    </source>
</evidence>
<dbReference type="Proteomes" id="UP001054925">
    <property type="component" value="Unassembled WGS sequence"/>
</dbReference>
<dbReference type="Pfam" id="PF00361">
    <property type="entry name" value="Proton_antipo_M"/>
    <property type="match status" value="1"/>
</dbReference>
<evidence type="ECO:0000313" key="17">
    <source>
        <dbReference type="EMBL" id="GJN42204.1"/>
    </source>
</evidence>
<dbReference type="PANTHER" id="PTHR43373">
    <property type="entry name" value="NA(+)/H(+) ANTIPORTER SUBUNIT"/>
    <property type="match status" value="1"/>
</dbReference>
<dbReference type="InterPro" id="IPR007182">
    <property type="entry name" value="MnhB"/>
</dbReference>
<feature type="transmembrane region" description="Helical" evidence="11">
    <location>
        <begin position="608"/>
        <end position="626"/>
    </location>
</feature>
<evidence type="ECO:0000256" key="4">
    <source>
        <dbReference type="ARBA" id="ARBA00022475"/>
    </source>
</evidence>
<evidence type="ECO:0000256" key="9">
    <source>
        <dbReference type="RuleBase" id="RU000320"/>
    </source>
</evidence>
<dbReference type="GO" id="GO:0006811">
    <property type="term" value="P:monoatomic ion transport"/>
    <property type="evidence" value="ECO:0007669"/>
    <property type="project" value="UniProtKB-KW"/>
</dbReference>
<evidence type="ECO:0000259" key="16">
    <source>
        <dbReference type="Pfam" id="PF20501"/>
    </source>
</evidence>
<proteinExistence type="predicted"/>
<feature type="region of interest" description="Disordered" evidence="10">
    <location>
        <begin position="940"/>
        <end position="965"/>
    </location>
</feature>
<keyword evidence="4" id="KW-1003">Cell membrane</keyword>
<feature type="transmembrane region" description="Helical" evidence="11">
    <location>
        <begin position="155"/>
        <end position="175"/>
    </location>
</feature>
<dbReference type="InterPro" id="IPR001516">
    <property type="entry name" value="Proton_antipo_N"/>
</dbReference>
<comment type="caution">
    <text evidence="17">The sequence shown here is derived from an EMBL/GenBank/DDBJ whole genome shotgun (WGS) entry which is preliminary data.</text>
</comment>
<dbReference type="PRINTS" id="PR01434">
    <property type="entry name" value="NADHDHGNASE5"/>
</dbReference>
<dbReference type="Pfam" id="PF04039">
    <property type="entry name" value="MnhB"/>
    <property type="match status" value="1"/>
</dbReference>
<sequence length="965" mass="103906">MLFYVLVLLGLTVAVAPLASRLLERNAGWLLAIPLLAGAGMAAAAYSTDEVHTESVQWMPTIGVDFSLRLDGLSLVFLMLVLLIGAGVLAYSTRYLHHKDTAFYFYICGFAASMAVVVTTDNLMVFYLAWELTTLCSYFLIANSGEKGHQPAIRTLLVTVLGGLFLLGATVIMAISADTMSISEVIASPMWEDNIGLKATVAFLIAIAAFTKSAQFPFQAWLPDSMVAIAPVSAYLHAAAMVKAGIYLILRYSPLLHDVQLWNVMLVVAGGITALFGALTAIKCDDLKELLAYSTMSQLGLLVLTVGIGTDVAITAAIVHTVAHACFKAALFMSVGIIEHETGTRSYQELRHTRIVKMPFTTGIIIISGASMAGIPLLLGFVSKEGLITAALESGLAQPFTILVTAVIVITSMFTFAYSFRYIIGSRGATKHSIAEAEYQAEEGGYEPEPVQTIREANPTVWIVPGLLALVTLVLGLIPPLMNWIVSQAALATTGQSIEVELAVWHGFNVPLALSAVIITFGIILVKFNRELARAMTNFGAPISGLDAVENLRQGIINFGAKYATGPSGTTSMRRHLVLPLLMLVLIAGVGIFTLRDLPEVYRETSTPMDWVFVLIIAIGVLASVMAKSRLTVVVVVSIAGYGVTLWFYALGAADVATTQLTVEILTVCVLVLVLHRLPDHFTPETRKFHWWSIVLSVVVGLCAMLAVWGLTGRRDKSDAARLYLEQAPEDTGGSNIVNTILVDYRAFDTFGELTVLGMAGISIAVLLAKFRLAPVRETLLDRKSPIFGAFENSVFLRATSRVVGPIIVVLSVLLFFRGHYQTGGGFVAALVGSGGMALMYLSAPSNDRAKVRWPYFTLIGSGVALASLTGLAGFFEGSFLTSLHVDIFGSQQTSAMIFDLGVYLAVLGVIVAAFNLLGMPRKGDKEFHILLDLDSERTLERRGETEDHKALAAQAANKTEERSK</sequence>
<feature type="transmembrane region" description="Helical" evidence="11">
    <location>
        <begin position="402"/>
        <end position="424"/>
    </location>
</feature>
<keyword evidence="7" id="KW-0406">Ion transport</keyword>
<dbReference type="Pfam" id="PF00662">
    <property type="entry name" value="Proton_antipo_N"/>
    <property type="match status" value="1"/>
</dbReference>
<feature type="transmembrane region" description="Helical" evidence="11">
    <location>
        <begin position="461"/>
        <end position="482"/>
    </location>
</feature>
<feature type="transmembrane region" description="Helical" evidence="11">
    <location>
        <begin position="795"/>
        <end position="817"/>
    </location>
</feature>
<feature type="domain" description="Na+/H+ antiporter MnhB subunit-related protein" evidence="14">
    <location>
        <begin position="797"/>
        <end position="912"/>
    </location>
</feature>
<dbReference type="InterPro" id="IPR046806">
    <property type="entry name" value="MrpA_C/MbhE"/>
</dbReference>
<feature type="transmembrane region" description="Helical" evidence="11">
    <location>
        <begin position="103"/>
        <end position="119"/>
    </location>
</feature>
<feature type="transmembrane region" description="Helical" evidence="11">
    <location>
        <begin position="754"/>
        <end position="774"/>
    </location>
</feature>
<evidence type="ECO:0000259" key="12">
    <source>
        <dbReference type="Pfam" id="PF00361"/>
    </source>
</evidence>
<feature type="transmembrane region" description="Helical" evidence="11">
    <location>
        <begin position="657"/>
        <end position="678"/>
    </location>
</feature>
<evidence type="ECO:0000256" key="1">
    <source>
        <dbReference type="ARBA" id="ARBA00004651"/>
    </source>
</evidence>
<comment type="subcellular location">
    <subcellularLocation>
        <location evidence="1">Cell membrane</location>
        <topology evidence="1">Multi-pass membrane protein</topology>
    </subcellularLocation>
    <subcellularLocation>
        <location evidence="9">Membrane</location>
        <topology evidence="9">Multi-pass membrane protein</topology>
    </subcellularLocation>
</comment>
<protein>
    <submittedName>
        <fullName evidence="17">Monovalent cation/H+ antiporter subunit A</fullName>
    </submittedName>
</protein>
<keyword evidence="8 11" id="KW-0472">Membrane</keyword>
<evidence type="ECO:0000256" key="3">
    <source>
        <dbReference type="ARBA" id="ARBA00022449"/>
    </source>
</evidence>
<feature type="domain" description="NADH:quinone oxidoreductase/Mrp antiporter transmembrane" evidence="12">
    <location>
        <begin position="121"/>
        <end position="408"/>
    </location>
</feature>
<name>A0AAV5G1R9_CORAM</name>
<feature type="transmembrane region" description="Helical" evidence="11">
    <location>
        <begin position="502"/>
        <end position="526"/>
    </location>
</feature>
<evidence type="ECO:0000256" key="7">
    <source>
        <dbReference type="ARBA" id="ARBA00023065"/>
    </source>
</evidence>
<dbReference type="InterPro" id="IPR001750">
    <property type="entry name" value="ND/Mrp_TM"/>
</dbReference>
<feature type="transmembrane region" description="Helical" evidence="11">
    <location>
        <begin position="690"/>
        <end position="711"/>
    </location>
</feature>
<feature type="transmembrane region" description="Helical" evidence="11">
    <location>
        <begin position="823"/>
        <end position="842"/>
    </location>
</feature>
<evidence type="ECO:0000256" key="2">
    <source>
        <dbReference type="ARBA" id="ARBA00022448"/>
    </source>
</evidence>
<feature type="transmembrane region" description="Helical" evidence="11">
    <location>
        <begin position="73"/>
        <end position="91"/>
    </location>
</feature>
<dbReference type="GO" id="GO:0015297">
    <property type="term" value="F:antiporter activity"/>
    <property type="evidence" value="ECO:0007669"/>
    <property type="project" value="UniProtKB-KW"/>
</dbReference>
<dbReference type="InterPro" id="IPR025383">
    <property type="entry name" value="MrpA_C/MbhD"/>
</dbReference>
<evidence type="ECO:0000256" key="5">
    <source>
        <dbReference type="ARBA" id="ARBA00022692"/>
    </source>
</evidence>
<dbReference type="RefSeq" id="WP_003845331.1">
    <property type="nucleotide sequence ID" value="NZ_BQKK01000001.1"/>
</dbReference>
<feature type="domain" description="MrpA C-terminal/MbhD" evidence="15">
    <location>
        <begin position="615"/>
        <end position="679"/>
    </location>
</feature>
<feature type="transmembrane region" description="Helical" evidence="11">
    <location>
        <begin position="226"/>
        <end position="249"/>
    </location>
</feature>
<evidence type="ECO:0000256" key="10">
    <source>
        <dbReference type="SAM" id="MobiDB-lite"/>
    </source>
</evidence>
<evidence type="ECO:0000259" key="15">
    <source>
        <dbReference type="Pfam" id="PF13244"/>
    </source>
</evidence>
<evidence type="ECO:0000259" key="13">
    <source>
        <dbReference type="Pfam" id="PF00662"/>
    </source>
</evidence>
<organism evidence="17 18">
    <name type="scientific">Corynebacterium ammoniagenes</name>
    <name type="common">Brevibacterium ammoniagenes</name>
    <dbReference type="NCBI Taxonomy" id="1697"/>
    <lineage>
        <taxon>Bacteria</taxon>
        <taxon>Bacillati</taxon>
        <taxon>Actinomycetota</taxon>
        <taxon>Actinomycetes</taxon>
        <taxon>Mycobacteriales</taxon>
        <taxon>Corynebacteriaceae</taxon>
        <taxon>Corynebacterium</taxon>
    </lineage>
</organism>
<feature type="compositionally biased region" description="Basic and acidic residues" evidence="10">
    <location>
        <begin position="940"/>
        <end position="951"/>
    </location>
</feature>
<accession>A0AAV5G1R9</accession>
<dbReference type="NCBIfam" id="NF009290">
    <property type="entry name" value="PRK12650.1"/>
    <property type="match status" value="1"/>
</dbReference>
<feature type="transmembrane region" description="Helical" evidence="11">
    <location>
        <begin position="854"/>
        <end position="876"/>
    </location>
</feature>
<feature type="domain" description="MrpA C-terminal/MbhE" evidence="16">
    <location>
        <begin position="694"/>
        <end position="775"/>
    </location>
</feature>
<feature type="transmembrane region" description="Helical" evidence="11">
    <location>
        <begin position="359"/>
        <end position="382"/>
    </location>
</feature>
<keyword evidence="5 9" id="KW-0812">Transmembrane</keyword>
<feature type="domain" description="NADH-Ubiquinone oxidoreductase (complex I) chain 5 N-terminal" evidence="13">
    <location>
        <begin position="58"/>
        <end position="102"/>
    </location>
</feature>
<dbReference type="PANTHER" id="PTHR43373:SF1">
    <property type="entry name" value="NA(+)_H(+) ANTIPORTER SUBUNIT A"/>
    <property type="match status" value="1"/>
</dbReference>
<feature type="transmembrane region" description="Helical" evidence="11">
    <location>
        <begin position="577"/>
        <end position="596"/>
    </location>
</feature>
<keyword evidence="3" id="KW-0050">Antiport</keyword>
<evidence type="ECO:0000256" key="8">
    <source>
        <dbReference type="ARBA" id="ARBA00023136"/>
    </source>
</evidence>
<evidence type="ECO:0000256" key="11">
    <source>
        <dbReference type="SAM" id="Phobius"/>
    </source>
</evidence>
<dbReference type="InterPro" id="IPR050616">
    <property type="entry name" value="CPA3_Na-H_Antiporter_A"/>
</dbReference>
<keyword evidence="2" id="KW-0813">Transport</keyword>
<dbReference type="GO" id="GO:0005886">
    <property type="term" value="C:plasma membrane"/>
    <property type="evidence" value="ECO:0007669"/>
    <property type="project" value="UniProtKB-SubCell"/>
</dbReference>
<evidence type="ECO:0000256" key="6">
    <source>
        <dbReference type="ARBA" id="ARBA00022989"/>
    </source>
</evidence>
<feature type="transmembrane region" description="Helical" evidence="11">
    <location>
        <begin position="125"/>
        <end position="143"/>
    </location>
</feature>
<dbReference type="AlphaFoldDB" id="A0AAV5G1R9"/>
<keyword evidence="6 11" id="KW-1133">Transmembrane helix</keyword>
<dbReference type="Pfam" id="PF13244">
    <property type="entry name" value="MbhD"/>
    <property type="match status" value="1"/>
</dbReference>
<feature type="transmembrane region" description="Helical" evidence="11">
    <location>
        <begin position="633"/>
        <end position="651"/>
    </location>
</feature>